<dbReference type="AlphaFoldDB" id="A0A9P3UPP5"/>
<keyword evidence="1" id="KW-1133">Transmembrane helix</keyword>
<feature type="transmembrane region" description="Helical" evidence="1">
    <location>
        <begin position="12"/>
        <end position="30"/>
    </location>
</feature>
<keyword evidence="1" id="KW-0812">Transmembrane</keyword>
<comment type="caution">
    <text evidence="2">The sequence shown here is derived from an EMBL/GenBank/DDBJ whole genome shotgun (WGS) entry which is preliminary data.</text>
</comment>
<keyword evidence="3" id="KW-1185">Reference proteome</keyword>
<keyword evidence="1" id="KW-0472">Membrane</keyword>
<protein>
    <submittedName>
        <fullName evidence="2">Uncharacterized protein</fullName>
    </submittedName>
</protein>
<sequence length="90" mass="9980">MSLATHANKATISTAYALACPAALLTFFTLSHDSHPRRNQDAKLHVDPVAVIVQFKTVFAFSAMPLRPTWVPFQLMASKAFWYCSIPLSI</sequence>
<evidence type="ECO:0000256" key="1">
    <source>
        <dbReference type="SAM" id="Phobius"/>
    </source>
</evidence>
<proteinExistence type="predicted"/>
<name>A0A9P3UPP5_LYOSH</name>
<evidence type="ECO:0000313" key="2">
    <source>
        <dbReference type="EMBL" id="GLB38486.1"/>
    </source>
</evidence>
<reference evidence="2" key="1">
    <citation type="submission" date="2022-07" db="EMBL/GenBank/DDBJ databases">
        <title>The genome of Lyophyllum shimeji provides insight into the initial evolution of ectomycorrhizal fungal genome.</title>
        <authorList>
            <person name="Kobayashi Y."/>
            <person name="Shibata T."/>
            <person name="Hirakawa H."/>
            <person name="Shigenobu S."/>
            <person name="Nishiyama T."/>
            <person name="Yamada A."/>
            <person name="Hasebe M."/>
            <person name="Kawaguchi M."/>
        </authorList>
    </citation>
    <scope>NUCLEOTIDE SEQUENCE</scope>
    <source>
        <strain evidence="2">AT787</strain>
    </source>
</reference>
<gene>
    <name evidence="2" type="ORF">LshimejAT787_0503510</name>
</gene>
<dbReference type="EMBL" id="BRPK01000005">
    <property type="protein sequence ID" value="GLB38486.1"/>
    <property type="molecule type" value="Genomic_DNA"/>
</dbReference>
<accession>A0A9P3UPP5</accession>
<dbReference type="Proteomes" id="UP001063166">
    <property type="component" value="Unassembled WGS sequence"/>
</dbReference>
<evidence type="ECO:0000313" key="3">
    <source>
        <dbReference type="Proteomes" id="UP001063166"/>
    </source>
</evidence>
<organism evidence="2 3">
    <name type="scientific">Lyophyllum shimeji</name>
    <name type="common">Hon-shimeji</name>
    <name type="synonym">Tricholoma shimeji</name>
    <dbReference type="NCBI Taxonomy" id="47721"/>
    <lineage>
        <taxon>Eukaryota</taxon>
        <taxon>Fungi</taxon>
        <taxon>Dikarya</taxon>
        <taxon>Basidiomycota</taxon>
        <taxon>Agaricomycotina</taxon>
        <taxon>Agaricomycetes</taxon>
        <taxon>Agaricomycetidae</taxon>
        <taxon>Agaricales</taxon>
        <taxon>Tricholomatineae</taxon>
        <taxon>Lyophyllaceae</taxon>
        <taxon>Lyophyllum</taxon>
    </lineage>
</organism>